<feature type="transmembrane region" description="Helical" evidence="2">
    <location>
        <begin position="85"/>
        <end position="106"/>
    </location>
</feature>
<keyword evidence="2" id="KW-0472">Membrane</keyword>
<keyword evidence="2" id="KW-0812">Transmembrane</keyword>
<dbReference type="Proteomes" id="UP000322634">
    <property type="component" value="Unassembled WGS sequence"/>
</dbReference>
<accession>A0A5D0U3W3</accession>
<keyword evidence="2" id="KW-1133">Transmembrane helix</keyword>
<evidence type="ECO:0000313" key="3">
    <source>
        <dbReference type="EMBL" id="TYC12395.1"/>
    </source>
</evidence>
<evidence type="ECO:0000256" key="2">
    <source>
        <dbReference type="SAM" id="Phobius"/>
    </source>
</evidence>
<sequence>MTVTQGRAVGPPDLFDRGETVERLRALAAEERLGGRSSQLGRLADDIDADRDLERWAAVDLYAAFLREDTVGDRAEPAFRRRAGAVLDLLPAVLIFLPIMLTWIGLYKATSAYRKSRGDASLVGKSFLEQWQTGFNGRLGGGFYFDRIALWTLLAIGVLITISLAQALLRRASDRADARERARLGRDLAGALTAADFHLGRFRLDDASRVDGAARRLEDAAEEARKAGTAAGDLQREAQRAMERVETLAAALLKSDDAVRAAAERIGDATEGVGRRLTEVSAASASVAEAAAELGRSAAADSERLRKGVAAAAVELRTAADADRERLGERIAAALDSSGAALRAALDDWHTEGALYSHRHETTADHLGLIVGRVEELMDRTSRALGGMEPALQDFEDGVSAAVKGMRMELDRLLDGMPLADKRADAVIAEFAELRRSMDDLGDRLARTGGRRRWLR</sequence>
<reference evidence="3 4" key="1">
    <citation type="submission" date="2019-08" db="EMBL/GenBank/DDBJ databases">
        <title>Actinomadura sp. nov. CYP1-5 isolated from mountain soil.</title>
        <authorList>
            <person name="Songsumanus A."/>
            <person name="Kuncharoen N."/>
            <person name="Kudo T."/>
            <person name="Yuki M."/>
            <person name="Igarashi Y."/>
            <person name="Tanasupawat S."/>
        </authorList>
    </citation>
    <scope>NUCLEOTIDE SEQUENCE [LARGE SCALE GENOMIC DNA]</scope>
    <source>
        <strain evidence="3 4">GKU157</strain>
    </source>
</reference>
<dbReference type="EMBL" id="VSFF01000009">
    <property type="protein sequence ID" value="TYC12395.1"/>
    <property type="molecule type" value="Genomic_DNA"/>
</dbReference>
<dbReference type="RefSeq" id="WP_148352335.1">
    <property type="nucleotide sequence ID" value="NZ_VSFF01000009.1"/>
</dbReference>
<feature type="coiled-coil region" evidence="1">
    <location>
        <begin position="217"/>
        <end position="251"/>
    </location>
</feature>
<proteinExistence type="predicted"/>
<dbReference type="AlphaFoldDB" id="A0A5D0U3W3"/>
<evidence type="ECO:0000256" key="1">
    <source>
        <dbReference type="SAM" id="Coils"/>
    </source>
</evidence>
<evidence type="ECO:0000313" key="4">
    <source>
        <dbReference type="Proteomes" id="UP000322634"/>
    </source>
</evidence>
<feature type="transmembrane region" description="Helical" evidence="2">
    <location>
        <begin position="148"/>
        <end position="169"/>
    </location>
</feature>
<name>A0A5D0U3W3_9ACTN</name>
<gene>
    <name evidence="3" type="ORF">FXF65_24405</name>
</gene>
<organism evidence="3 4">
    <name type="scientific">Actinomadura syzygii</name>
    <dbReference type="NCBI Taxonomy" id="1427538"/>
    <lineage>
        <taxon>Bacteria</taxon>
        <taxon>Bacillati</taxon>
        <taxon>Actinomycetota</taxon>
        <taxon>Actinomycetes</taxon>
        <taxon>Streptosporangiales</taxon>
        <taxon>Thermomonosporaceae</taxon>
        <taxon>Actinomadura</taxon>
    </lineage>
</organism>
<keyword evidence="1" id="KW-0175">Coiled coil</keyword>
<dbReference type="OrthoDB" id="3435720at2"/>
<protein>
    <submittedName>
        <fullName evidence="3">Uncharacterized protein</fullName>
    </submittedName>
</protein>
<keyword evidence="4" id="KW-1185">Reference proteome</keyword>
<comment type="caution">
    <text evidence="3">The sequence shown here is derived from an EMBL/GenBank/DDBJ whole genome shotgun (WGS) entry which is preliminary data.</text>
</comment>